<feature type="domain" description="AMP-dependent synthetase/ligase" evidence="4">
    <location>
        <begin position="1"/>
        <end position="279"/>
    </location>
</feature>
<dbReference type="InterPro" id="IPR000873">
    <property type="entry name" value="AMP-dep_synth/lig_dom"/>
</dbReference>
<dbReference type="Gene3D" id="3.40.50.12780">
    <property type="entry name" value="N-terminal domain of ligase-like"/>
    <property type="match status" value="1"/>
</dbReference>
<evidence type="ECO:0000313" key="7">
    <source>
        <dbReference type="Proteomes" id="UP000075884"/>
    </source>
</evidence>
<dbReference type="SUPFAM" id="SSF56801">
    <property type="entry name" value="Acetyl-CoA synthetase-like"/>
    <property type="match status" value="1"/>
</dbReference>
<dbReference type="GO" id="GO:0004467">
    <property type="term" value="F:long-chain fatty acid-CoA ligase activity"/>
    <property type="evidence" value="ECO:0007669"/>
    <property type="project" value="TreeGrafter"/>
</dbReference>
<evidence type="ECO:0000256" key="2">
    <source>
        <dbReference type="ARBA" id="ARBA00006432"/>
    </source>
</evidence>
<sequence>MLQTTKPKLVFCDDNNFEVVRSALKRVVVDGDRMPPLYVLESDRKDVKHAEDLLKETGQEERFTAPYLGDSHTTLAVILCSSGSSGAHKGVRVTNASCVRLAAGYNFSPIPYVDFRFSSLYWTTGFSSMVGAFCSGAIRLFTRNAFNEQDFFDAIEKHRASIIFTPPAHASAILAHPGTKTADFSPVRSWLVGGSFVPEKLRDRVDALLAPTGGRSMCNFGLSEVGRVSIDAQKRKPKSVGPLVSNVMARIVDENGKRLGVGEKGEILVKTVEELGGYYGNEEASIAAKDADGFLRSGDIGFFDEECYLYVVDRQKDIFKYRNYQIAPSDLEAIISRIDGVQDVCVVSVSDEDSATDVPAAVIVRRPDASSLNATQVRNIVDGQVSDFKRLRGGVYFVEELPKTHNGKILRRKVVEMIKGMKRLSVRIRSVKAMENHCPYYDEKTRTWYGPSKKMLFNPEASMGQ</sequence>
<name>A0A182NT80_9DIPT</name>
<dbReference type="Pfam" id="PF13193">
    <property type="entry name" value="AMP-binding_C"/>
    <property type="match status" value="1"/>
</dbReference>
<keyword evidence="7" id="KW-1185">Reference proteome</keyword>
<proteinExistence type="inferred from homology"/>
<dbReference type="Gene3D" id="3.30.300.30">
    <property type="match status" value="1"/>
</dbReference>
<dbReference type="InterPro" id="IPR042099">
    <property type="entry name" value="ANL_N_sf"/>
</dbReference>
<evidence type="ECO:0000256" key="1">
    <source>
        <dbReference type="ARBA" id="ARBA00004275"/>
    </source>
</evidence>
<dbReference type="InterPro" id="IPR025110">
    <property type="entry name" value="AMP-bd_C"/>
</dbReference>
<evidence type="ECO:0000259" key="4">
    <source>
        <dbReference type="Pfam" id="PF00501"/>
    </source>
</evidence>
<dbReference type="Pfam" id="PF00501">
    <property type="entry name" value="AMP-binding"/>
    <property type="match status" value="1"/>
</dbReference>
<protein>
    <recommendedName>
        <fullName evidence="8">AMP-dependent synthetase/ligase domain-containing protein</fullName>
    </recommendedName>
</protein>
<feature type="domain" description="AMP-binding enzyme C-terminal" evidence="5">
    <location>
        <begin position="331"/>
        <end position="408"/>
    </location>
</feature>
<dbReference type="EnsemblMetazoa" id="ADIR010870-RA">
    <property type="protein sequence ID" value="ADIR010870-PA"/>
    <property type="gene ID" value="ADIR010870"/>
</dbReference>
<reference evidence="7" key="1">
    <citation type="submission" date="2013-03" db="EMBL/GenBank/DDBJ databases">
        <title>The Genome Sequence of Anopheles dirus WRAIR2.</title>
        <authorList>
            <consortium name="The Broad Institute Genomics Platform"/>
            <person name="Neafsey D.E."/>
            <person name="Walton C."/>
            <person name="Walker B."/>
            <person name="Young S.K."/>
            <person name="Zeng Q."/>
            <person name="Gargeya S."/>
            <person name="Fitzgerald M."/>
            <person name="Haas B."/>
            <person name="Abouelleil A."/>
            <person name="Allen A.W."/>
            <person name="Alvarado L."/>
            <person name="Arachchi H.M."/>
            <person name="Berlin A.M."/>
            <person name="Chapman S.B."/>
            <person name="Gainer-Dewar J."/>
            <person name="Goldberg J."/>
            <person name="Griggs A."/>
            <person name="Gujja S."/>
            <person name="Hansen M."/>
            <person name="Howarth C."/>
            <person name="Imamovic A."/>
            <person name="Ireland A."/>
            <person name="Larimer J."/>
            <person name="McCowan C."/>
            <person name="Murphy C."/>
            <person name="Pearson M."/>
            <person name="Poon T.W."/>
            <person name="Priest M."/>
            <person name="Roberts A."/>
            <person name="Saif S."/>
            <person name="Shea T."/>
            <person name="Sisk P."/>
            <person name="Sykes S."/>
            <person name="Wortman J."/>
            <person name="Nusbaum C."/>
            <person name="Birren B."/>
        </authorList>
    </citation>
    <scope>NUCLEOTIDE SEQUENCE [LARGE SCALE GENOMIC DNA]</scope>
    <source>
        <strain evidence="7">WRAIR2</strain>
    </source>
</reference>
<evidence type="ECO:0000259" key="5">
    <source>
        <dbReference type="Pfam" id="PF13193"/>
    </source>
</evidence>
<dbReference type="PANTHER" id="PTHR24096:SF353">
    <property type="entry name" value="GH16244P-RELATED"/>
    <property type="match status" value="1"/>
</dbReference>
<evidence type="ECO:0000313" key="6">
    <source>
        <dbReference type="EnsemblMetazoa" id="ADIR010870-PA"/>
    </source>
</evidence>
<dbReference type="VEuPathDB" id="VectorBase:ADIR010870"/>
<dbReference type="AlphaFoldDB" id="A0A182NT80"/>
<comment type="similarity">
    <text evidence="2">Belongs to the ATP-dependent AMP-binding enzyme family.</text>
</comment>
<comment type="subcellular location">
    <subcellularLocation>
        <location evidence="1">Peroxisome</location>
    </subcellularLocation>
</comment>
<dbReference type="PANTHER" id="PTHR24096">
    <property type="entry name" value="LONG-CHAIN-FATTY-ACID--COA LIGASE"/>
    <property type="match status" value="1"/>
</dbReference>
<evidence type="ECO:0008006" key="8">
    <source>
        <dbReference type="Google" id="ProtNLM"/>
    </source>
</evidence>
<dbReference type="FunFam" id="3.30.300.30:FF:000007">
    <property type="entry name" value="4-coumarate--CoA ligase 2"/>
    <property type="match status" value="1"/>
</dbReference>
<dbReference type="GO" id="GO:0005777">
    <property type="term" value="C:peroxisome"/>
    <property type="evidence" value="ECO:0007669"/>
    <property type="project" value="UniProtKB-SubCell"/>
</dbReference>
<reference evidence="6" key="2">
    <citation type="submission" date="2020-05" db="UniProtKB">
        <authorList>
            <consortium name="EnsemblMetazoa"/>
        </authorList>
    </citation>
    <scope>IDENTIFICATION</scope>
    <source>
        <strain evidence="6">WRAIR2</strain>
    </source>
</reference>
<evidence type="ECO:0000256" key="3">
    <source>
        <dbReference type="ARBA" id="ARBA00023140"/>
    </source>
</evidence>
<dbReference type="GO" id="GO:0046949">
    <property type="term" value="P:fatty-acyl-CoA biosynthetic process"/>
    <property type="evidence" value="ECO:0007669"/>
    <property type="project" value="TreeGrafter"/>
</dbReference>
<keyword evidence="3" id="KW-0576">Peroxisome</keyword>
<dbReference type="STRING" id="7168.A0A182NT80"/>
<dbReference type="InterPro" id="IPR045851">
    <property type="entry name" value="AMP-bd_C_sf"/>
</dbReference>
<accession>A0A182NT80</accession>
<dbReference type="Proteomes" id="UP000075884">
    <property type="component" value="Unassembled WGS sequence"/>
</dbReference>
<organism evidence="6 7">
    <name type="scientific">Anopheles dirus</name>
    <dbReference type="NCBI Taxonomy" id="7168"/>
    <lineage>
        <taxon>Eukaryota</taxon>
        <taxon>Metazoa</taxon>
        <taxon>Ecdysozoa</taxon>
        <taxon>Arthropoda</taxon>
        <taxon>Hexapoda</taxon>
        <taxon>Insecta</taxon>
        <taxon>Pterygota</taxon>
        <taxon>Neoptera</taxon>
        <taxon>Endopterygota</taxon>
        <taxon>Diptera</taxon>
        <taxon>Nematocera</taxon>
        <taxon>Culicoidea</taxon>
        <taxon>Culicidae</taxon>
        <taxon>Anophelinae</taxon>
        <taxon>Anopheles</taxon>
    </lineage>
</organism>